<dbReference type="CDD" id="cd05776">
    <property type="entry name" value="DNA_polB_alpha_exo"/>
    <property type="match status" value="1"/>
</dbReference>
<dbReference type="SUPFAM" id="SSF48179">
    <property type="entry name" value="6-phosphogluconate dehydrogenase C-terminal domain-like"/>
    <property type="match status" value="1"/>
</dbReference>
<evidence type="ECO:0000256" key="11">
    <source>
        <dbReference type="ARBA" id="ARBA00023242"/>
    </source>
</evidence>
<keyword evidence="9 12" id="KW-0239">DNA-directed DNA polymerase</keyword>
<evidence type="ECO:0000259" key="15">
    <source>
        <dbReference type="Pfam" id="PF03446"/>
    </source>
</evidence>
<evidence type="ECO:0000256" key="6">
    <source>
        <dbReference type="ARBA" id="ARBA00022723"/>
    </source>
</evidence>
<dbReference type="InterPro" id="IPR008927">
    <property type="entry name" value="6-PGluconate_DH-like_C_sf"/>
</dbReference>
<keyword evidence="7" id="KW-0863">Zinc-finger</keyword>
<feature type="domain" description="Phosphogluconate dehydrogenase NAD-binding putative C-terminal" evidence="17">
    <location>
        <begin position="1087"/>
        <end position="1159"/>
    </location>
</feature>
<dbReference type="GO" id="GO:0003688">
    <property type="term" value="F:DNA replication origin binding"/>
    <property type="evidence" value="ECO:0007669"/>
    <property type="project" value="TreeGrafter"/>
</dbReference>
<dbReference type="InterPro" id="IPR006134">
    <property type="entry name" value="DNA-dir_DNA_pol_B_multi_dom"/>
</dbReference>
<evidence type="ECO:0000256" key="9">
    <source>
        <dbReference type="ARBA" id="ARBA00022932"/>
    </source>
</evidence>
<dbReference type="InterPro" id="IPR006115">
    <property type="entry name" value="6PGDH_NADP-bd"/>
</dbReference>
<dbReference type="PANTHER" id="PTHR45861">
    <property type="entry name" value="DNA POLYMERASE ALPHA CATALYTIC SUBUNIT"/>
    <property type="match status" value="1"/>
</dbReference>
<feature type="domain" description="DNA-directed DNA polymerase family B multifunctional" evidence="13">
    <location>
        <begin position="362"/>
        <end position="619"/>
    </location>
</feature>
<organism evidence="18 19">
    <name type="scientific">Collybiopsis confluens</name>
    <dbReference type="NCBI Taxonomy" id="2823264"/>
    <lineage>
        <taxon>Eukaryota</taxon>
        <taxon>Fungi</taxon>
        <taxon>Dikarya</taxon>
        <taxon>Basidiomycota</taxon>
        <taxon>Agaricomycotina</taxon>
        <taxon>Agaricomycetes</taxon>
        <taxon>Agaricomycetidae</taxon>
        <taxon>Agaricales</taxon>
        <taxon>Marasmiineae</taxon>
        <taxon>Omphalotaceae</taxon>
        <taxon>Collybiopsis</taxon>
    </lineage>
</organism>
<dbReference type="Pfam" id="PF09130">
    <property type="entry name" value="DUF1932"/>
    <property type="match status" value="1"/>
</dbReference>
<dbReference type="Gene3D" id="3.90.1600.10">
    <property type="entry name" value="Palm domain of DNA polymerase"/>
    <property type="match status" value="1"/>
</dbReference>
<evidence type="ECO:0000256" key="5">
    <source>
        <dbReference type="ARBA" id="ARBA00022705"/>
    </source>
</evidence>
<dbReference type="GO" id="GO:0050661">
    <property type="term" value="F:NADP binding"/>
    <property type="evidence" value="ECO:0007669"/>
    <property type="project" value="InterPro"/>
</dbReference>
<dbReference type="NCBIfam" id="TIGR00592">
    <property type="entry name" value="pol2"/>
    <property type="match status" value="1"/>
</dbReference>
<dbReference type="OrthoDB" id="6755010at2759"/>
<evidence type="ECO:0000256" key="4">
    <source>
        <dbReference type="ARBA" id="ARBA00022695"/>
    </source>
</evidence>
<comment type="caution">
    <text evidence="18">The sequence shown here is derived from an EMBL/GenBank/DDBJ whole genome shotgun (WGS) entry which is preliminary data.</text>
</comment>
<dbReference type="Gene3D" id="3.40.50.720">
    <property type="entry name" value="NAD(P)-binding Rossmann-like Domain"/>
    <property type="match status" value="1"/>
</dbReference>
<dbReference type="InterPro" id="IPR042087">
    <property type="entry name" value="DNA_pol_B_thumb"/>
</dbReference>
<evidence type="ECO:0000256" key="10">
    <source>
        <dbReference type="ARBA" id="ARBA00023125"/>
    </source>
</evidence>
<dbReference type="InterPro" id="IPR006133">
    <property type="entry name" value="DNA-dir_DNA_pol_B_exonuc"/>
</dbReference>
<evidence type="ECO:0000259" key="16">
    <source>
        <dbReference type="Pfam" id="PF08996"/>
    </source>
</evidence>
<dbReference type="GO" id="GO:0003697">
    <property type="term" value="F:single-stranded DNA binding"/>
    <property type="evidence" value="ECO:0007669"/>
    <property type="project" value="TreeGrafter"/>
</dbReference>
<dbReference type="InterPro" id="IPR015088">
    <property type="entry name" value="Znf_DNA-dir_DNA_pol_B_alpha"/>
</dbReference>
<keyword evidence="11" id="KW-0539">Nucleus</keyword>
<dbReference type="GO" id="GO:1902975">
    <property type="term" value="P:mitotic DNA replication initiation"/>
    <property type="evidence" value="ECO:0007669"/>
    <property type="project" value="InterPro"/>
</dbReference>
<comment type="similarity">
    <text evidence="2 12">Belongs to the DNA polymerase type-B family.</text>
</comment>
<dbReference type="SUPFAM" id="SSF56672">
    <property type="entry name" value="DNA/RNA polymerases"/>
    <property type="match status" value="1"/>
</dbReference>
<comment type="catalytic activity">
    <reaction evidence="12">
        <text>DNA(n) + a 2'-deoxyribonucleoside 5'-triphosphate = DNA(n+1) + diphosphate</text>
        <dbReference type="Rhea" id="RHEA:22508"/>
        <dbReference type="Rhea" id="RHEA-COMP:17339"/>
        <dbReference type="Rhea" id="RHEA-COMP:17340"/>
        <dbReference type="ChEBI" id="CHEBI:33019"/>
        <dbReference type="ChEBI" id="CHEBI:61560"/>
        <dbReference type="ChEBI" id="CHEBI:173112"/>
        <dbReference type="EC" id="2.7.7.7"/>
    </reaction>
</comment>
<evidence type="ECO:0000259" key="17">
    <source>
        <dbReference type="Pfam" id="PF09130"/>
    </source>
</evidence>
<feature type="domain" description="Zinc finger DNA-directed DNA polymerase family B alpha" evidence="16">
    <location>
        <begin position="659"/>
        <end position="832"/>
    </location>
</feature>
<dbReference type="InterPro" id="IPR013328">
    <property type="entry name" value="6PGD_dom2"/>
</dbReference>
<dbReference type="Pfam" id="PF03104">
    <property type="entry name" value="DNA_pol_B_exo1"/>
    <property type="match status" value="1"/>
</dbReference>
<keyword evidence="4 12" id="KW-0548">Nucleotidyltransferase</keyword>
<dbReference type="Pfam" id="PF08996">
    <property type="entry name" value="zf-DNA_Pol"/>
    <property type="match status" value="1"/>
</dbReference>
<evidence type="ECO:0000256" key="2">
    <source>
        <dbReference type="ARBA" id="ARBA00005755"/>
    </source>
</evidence>
<dbReference type="Proteomes" id="UP000518752">
    <property type="component" value="Unassembled WGS sequence"/>
</dbReference>
<evidence type="ECO:0000313" key="19">
    <source>
        <dbReference type="Proteomes" id="UP000518752"/>
    </source>
</evidence>
<dbReference type="SUPFAM" id="SSF53098">
    <property type="entry name" value="Ribonuclease H-like"/>
    <property type="match status" value="1"/>
</dbReference>
<dbReference type="InterPro" id="IPR038256">
    <property type="entry name" value="Pol_alpha_znc_sf"/>
</dbReference>
<dbReference type="EC" id="2.7.7.7" evidence="12"/>
<evidence type="ECO:0000256" key="8">
    <source>
        <dbReference type="ARBA" id="ARBA00022833"/>
    </source>
</evidence>
<dbReference type="Pfam" id="PF00136">
    <property type="entry name" value="DNA_pol_B"/>
    <property type="match status" value="1"/>
</dbReference>
<dbReference type="Gene3D" id="6.10.10.100">
    <property type="match status" value="1"/>
</dbReference>
<dbReference type="InterPro" id="IPR043502">
    <property type="entry name" value="DNA/RNA_pol_sf"/>
</dbReference>
<dbReference type="PANTHER" id="PTHR45861:SF1">
    <property type="entry name" value="DNA POLYMERASE ALPHA CATALYTIC SUBUNIT"/>
    <property type="match status" value="1"/>
</dbReference>
<dbReference type="CDD" id="cd05532">
    <property type="entry name" value="POLBc_alpha"/>
    <property type="match status" value="1"/>
</dbReference>
<keyword evidence="19" id="KW-1185">Reference proteome</keyword>
<dbReference type="GO" id="GO:0003887">
    <property type="term" value="F:DNA-directed DNA polymerase activity"/>
    <property type="evidence" value="ECO:0007669"/>
    <property type="project" value="UniProtKB-KW"/>
</dbReference>
<dbReference type="InterPro" id="IPR006172">
    <property type="entry name" value="DNA-dir_DNA_pol_B"/>
</dbReference>
<dbReference type="Gene3D" id="3.30.420.10">
    <property type="entry name" value="Ribonuclease H-like superfamily/Ribonuclease H"/>
    <property type="match status" value="1"/>
</dbReference>
<keyword evidence="3 12" id="KW-0808">Transferase</keyword>
<sequence>MTPPEELPCIVQTFVRPLDHFPTGFEATAKMNGKGSVLPMKNERMLLNALLVAIHKNDPDIIVGHDFLGVSLDVLLHRMRDLKADHWSRIGRFRRSAWPRIGKQGTNLRFLTGRMLCDLSGDAAKSMILSTTWSLTELCKSLLKQQREDIDPDDTTSYFDGSVGSPERLMTFVRHCELDAHYHMAIAAKVQMLPLTKQLTNLAEIRGMLILHPMNKTLNGGRAERNEYILLHKFHELKFICPDKSWGKKSVVKPEPAEDDPEALKYLSKGKGGKKDKYKGGLVLDPRKGLWNSHVLVMDFNSLYPSIIQEYNIDFTTINKSDVEEIDAGEEGQLELPGSEVKPGVLPKIIASLVERRKQVKSMYGCLGFEYSRFYARQLAALTTHMGREILQHTKELAESMQLDVLYGDTDSLFVNTNTSTLSDALRISNDFKKVVNERYKKLEIDVDAYAAVKVVNGSQTSIEVKGLDMKRREATEIVVEQIHDYLTSVGENVRTGTYQVEEYVIHKVIDTYSITLFTTLTSASSQRLGKNPEDYPKAEGQPHVQVALKMKAKGGSARAGDVIPYVFCLPEGEEPAKTAQSDRARHRDEVRRAGLKIDAEYYLSQQILPPVQRLCEEIEGIDRAHLAECLGLDMNKYRNVYSSSNTEDSSFGSFDSLKSDKERYQDVSHFEVKCRSCREKFEFRPINDAESCLRPEGAICLKCKAPLSIPSLQAQIETQIHQQISLFYQRWVVCSDQTCGFRTRMMGVLGHLCLRPGCKNKVAFEYSDEKLYNQLRYYAYLFDGQRALKNAAGTAELENVDALVSRHSELMRQMSLCAQKFLDQYAWSTVSKWGKAASGESRTFSKRHKRGSAVDCAIAEHMVVGNGPLQNFVKTKPKSLKPTIAVIGAGEMGSKMALRMLQEGASILTNLDGRSPETWKRARDCGMQQAPYSTIVSEAHYILSVVPPKDALSIARLVVDAAKVGIAQKRPNRRIIFADLNAISPETAKQMGGFFVGTGITFIDGAIIGGPPSEVYNPGIYLCADRSDEDALDELEKVSKEYGLKPFTLKGEGSGIGDASAVKMANAGIVKGTIALLASMILASHATSPSTATALLHSLHISQSTFLDQMSRLVPQMTPKAYRFVGEMQEVAKFVGRQPEGDAMARLYESTAQIFQRIAKSKEEKPGDGGDVDVLLAVAEEARKLWETDKGFSWGPPPN</sequence>
<evidence type="ECO:0000313" key="18">
    <source>
        <dbReference type="EMBL" id="KAF5389243.1"/>
    </source>
</evidence>
<evidence type="ECO:0000256" key="1">
    <source>
        <dbReference type="ARBA" id="ARBA00004123"/>
    </source>
</evidence>
<feature type="domain" description="6-phosphogluconate dehydrogenase NADP-binding" evidence="15">
    <location>
        <begin position="884"/>
        <end position="1013"/>
    </location>
</feature>
<evidence type="ECO:0000256" key="3">
    <source>
        <dbReference type="ARBA" id="ARBA00022679"/>
    </source>
</evidence>
<dbReference type="InterPro" id="IPR012337">
    <property type="entry name" value="RNaseH-like_sf"/>
</dbReference>
<evidence type="ECO:0000256" key="7">
    <source>
        <dbReference type="ARBA" id="ARBA00022771"/>
    </source>
</evidence>
<comment type="subcellular location">
    <subcellularLocation>
        <location evidence="1">Nucleus</location>
    </subcellularLocation>
</comment>
<dbReference type="GO" id="GO:0008270">
    <property type="term" value="F:zinc ion binding"/>
    <property type="evidence" value="ECO:0007669"/>
    <property type="project" value="UniProtKB-KW"/>
</dbReference>
<dbReference type="Gene3D" id="1.10.132.60">
    <property type="entry name" value="DNA polymerase family B, C-terminal domain"/>
    <property type="match status" value="1"/>
</dbReference>
<dbReference type="InterPro" id="IPR023211">
    <property type="entry name" value="DNA_pol_palm_dom_sf"/>
</dbReference>
<keyword evidence="10 12" id="KW-0238">DNA-binding</keyword>
<dbReference type="InterPro" id="IPR036397">
    <property type="entry name" value="RNaseH_sf"/>
</dbReference>
<dbReference type="GO" id="GO:0005658">
    <property type="term" value="C:alpha DNA polymerase:primase complex"/>
    <property type="evidence" value="ECO:0007669"/>
    <property type="project" value="TreeGrafter"/>
</dbReference>
<protein>
    <recommendedName>
        <fullName evidence="12">DNA polymerase</fullName>
        <ecNumber evidence="12">2.7.7.7</ecNumber>
    </recommendedName>
</protein>
<dbReference type="EMBL" id="JAACJN010000023">
    <property type="protein sequence ID" value="KAF5389243.1"/>
    <property type="molecule type" value="Genomic_DNA"/>
</dbReference>
<reference evidence="18 19" key="1">
    <citation type="journal article" date="2020" name="ISME J.">
        <title>Uncovering the hidden diversity of litter-decomposition mechanisms in mushroom-forming fungi.</title>
        <authorList>
            <person name="Floudas D."/>
            <person name="Bentzer J."/>
            <person name="Ahren D."/>
            <person name="Johansson T."/>
            <person name="Persson P."/>
            <person name="Tunlid A."/>
        </authorList>
    </citation>
    <scope>NUCLEOTIDE SEQUENCE [LARGE SCALE GENOMIC DNA]</scope>
    <source>
        <strain evidence="18 19">CBS 406.79</strain>
    </source>
</reference>
<evidence type="ECO:0000259" key="14">
    <source>
        <dbReference type="Pfam" id="PF03104"/>
    </source>
</evidence>
<dbReference type="PRINTS" id="PR00106">
    <property type="entry name" value="DNAPOLB"/>
</dbReference>
<dbReference type="InterPro" id="IPR036291">
    <property type="entry name" value="NAD(P)-bd_dom_sf"/>
</dbReference>
<dbReference type="Pfam" id="PF03446">
    <property type="entry name" value="NAD_binding_2"/>
    <property type="match status" value="1"/>
</dbReference>
<dbReference type="InterPro" id="IPR045846">
    <property type="entry name" value="POLBc_alpha"/>
</dbReference>
<evidence type="ECO:0000259" key="13">
    <source>
        <dbReference type="Pfam" id="PF00136"/>
    </source>
</evidence>
<dbReference type="GO" id="GO:0006272">
    <property type="term" value="P:leading strand elongation"/>
    <property type="evidence" value="ECO:0007669"/>
    <property type="project" value="TreeGrafter"/>
</dbReference>
<dbReference type="SMART" id="SM00486">
    <property type="entry name" value="POLBc"/>
    <property type="match status" value="1"/>
</dbReference>
<dbReference type="Gene3D" id="1.10.1040.10">
    <property type="entry name" value="N-(1-d-carboxylethyl)-l-norvaline Dehydrogenase, domain 2"/>
    <property type="match status" value="1"/>
</dbReference>
<keyword evidence="6" id="KW-0479">Metal-binding</keyword>
<name>A0A8H5MCT0_9AGAR</name>
<dbReference type="GO" id="GO:0003682">
    <property type="term" value="F:chromatin binding"/>
    <property type="evidence" value="ECO:0007669"/>
    <property type="project" value="TreeGrafter"/>
</dbReference>
<dbReference type="Gene3D" id="1.10.3200.20">
    <property type="entry name" value="DNA Polymerase alpha, zinc finger"/>
    <property type="match status" value="1"/>
</dbReference>
<proteinExistence type="inferred from homology"/>
<accession>A0A8H5MCT0</accession>
<keyword evidence="8" id="KW-0862">Zinc</keyword>
<dbReference type="PROSITE" id="PS00116">
    <property type="entry name" value="DNA_POLYMERASE_B"/>
    <property type="match status" value="1"/>
</dbReference>
<dbReference type="InterPro" id="IPR017964">
    <property type="entry name" value="DNA-dir_DNA_pol_B_CS"/>
</dbReference>
<dbReference type="AlphaFoldDB" id="A0A8H5MCT0"/>
<gene>
    <name evidence="18" type="ORF">D9757_003554</name>
</gene>
<dbReference type="SUPFAM" id="SSF51735">
    <property type="entry name" value="NAD(P)-binding Rossmann-fold domains"/>
    <property type="match status" value="1"/>
</dbReference>
<dbReference type="GO" id="GO:0006273">
    <property type="term" value="P:lagging strand elongation"/>
    <property type="evidence" value="ECO:0007669"/>
    <property type="project" value="TreeGrafter"/>
</dbReference>
<keyword evidence="5 12" id="KW-0235">DNA replication</keyword>
<evidence type="ECO:0000256" key="12">
    <source>
        <dbReference type="RuleBase" id="RU000442"/>
    </source>
</evidence>
<feature type="domain" description="DNA-directed DNA polymerase family B exonuclease" evidence="14">
    <location>
        <begin position="26"/>
        <end position="137"/>
    </location>
</feature>
<dbReference type="InterPro" id="IPR015814">
    <property type="entry name" value="Pgluconate_DH_NAD-bd_C"/>
</dbReference>